<evidence type="ECO:0000256" key="3">
    <source>
        <dbReference type="PROSITE-ProRule" id="PRU00339"/>
    </source>
</evidence>
<name>A0A0D0HES7_9BACT</name>
<dbReference type="SUPFAM" id="SSF48452">
    <property type="entry name" value="TPR-like"/>
    <property type="match status" value="2"/>
</dbReference>
<dbReference type="InterPro" id="IPR019734">
    <property type="entry name" value="TPR_rpt"/>
</dbReference>
<feature type="repeat" description="TPR" evidence="3">
    <location>
        <begin position="96"/>
        <end position="129"/>
    </location>
</feature>
<evidence type="ECO:0000313" key="5">
    <source>
        <dbReference type="Proteomes" id="UP000032046"/>
    </source>
</evidence>
<evidence type="ECO:0000256" key="1">
    <source>
        <dbReference type="ARBA" id="ARBA00022737"/>
    </source>
</evidence>
<evidence type="ECO:0000313" key="4">
    <source>
        <dbReference type="EMBL" id="KIP64177.1"/>
    </source>
</evidence>
<accession>A0A0D0HES7</accession>
<evidence type="ECO:0000256" key="2">
    <source>
        <dbReference type="ARBA" id="ARBA00022803"/>
    </source>
</evidence>
<dbReference type="Pfam" id="PF13181">
    <property type="entry name" value="TPR_8"/>
    <property type="match status" value="4"/>
</dbReference>
<feature type="repeat" description="TPR" evidence="3">
    <location>
        <begin position="408"/>
        <end position="441"/>
    </location>
</feature>
<comment type="caution">
    <text evidence="4">The sequence shown here is derived from an EMBL/GenBank/DDBJ whole genome shotgun (WGS) entry which is preliminary data.</text>
</comment>
<feature type="repeat" description="TPR" evidence="3">
    <location>
        <begin position="130"/>
        <end position="163"/>
    </location>
</feature>
<dbReference type="InterPro" id="IPR051012">
    <property type="entry name" value="CellSynth/LPSAsmb/PSIAsmb"/>
</dbReference>
<dbReference type="Proteomes" id="UP000032046">
    <property type="component" value="Unassembled WGS sequence"/>
</dbReference>
<dbReference type="InterPro" id="IPR011990">
    <property type="entry name" value="TPR-like_helical_dom_sf"/>
</dbReference>
<keyword evidence="5" id="KW-1185">Reference proteome</keyword>
<reference evidence="4 5" key="1">
    <citation type="submission" date="2015-01" db="EMBL/GenBank/DDBJ databases">
        <title>Comparative genomics of non-oral Prevotella species.</title>
        <authorList>
            <person name="Accetto T."/>
            <person name="Nograsek B."/>
            <person name="Avgustin G."/>
        </authorList>
    </citation>
    <scope>NUCLEOTIDE SEQUENCE [LARGE SCALE GENOMIC DNA]</scope>
    <source>
        <strain evidence="4 5">P5-119</strain>
    </source>
</reference>
<dbReference type="PROSITE" id="PS50005">
    <property type="entry name" value="TPR"/>
    <property type="match status" value="3"/>
</dbReference>
<dbReference type="PANTHER" id="PTHR45586:SF1">
    <property type="entry name" value="LIPOPOLYSACCHARIDE ASSEMBLY PROTEIN B"/>
    <property type="match status" value="1"/>
</dbReference>
<protein>
    <recommendedName>
        <fullName evidence="6">Tetratricopeptide repeat protein</fullName>
    </recommendedName>
</protein>
<dbReference type="PANTHER" id="PTHR45586">
    <property type="entry name" value="TPR REPEAT-CONTAINING PROTEIN PA4667"/>
    <property type="match status" value="1"/>
</dbReference>
<dbReference type="PROSITE" id="PS51257">
    <property type="entry name" value="PROKAR_LIPOPROTEIN"/>
    <property type="match status" value="1"/>
</dbReference>
<sequence length="602" mass="68532">MTISRHTTLITMAALLGVATLIGCGTGRTASGSKTIVAENRPNDKEASTPSADTCLNTKLRLRYFYEEAAKQQALGNYDDAYMLLLHCKRIDPNAAEVHYALSNYDESLNSKEMAIADIKRAAELNPDNNTYLERLAMTYISTKDYDNAIKSYEKLYAANPDRSEVLEILLKLYNEKKNYSKMINTMERMELADGESEKTVLTKMHIYSMQGKTKEEYNTLRKFVDRYPNDLSYQVMTANWLLQHDKKKQALSILEKVLKEEPENELAKLSMVDYYRAEKLDSIANITEEQLLVSPQTATDTKVTILRNIISKSEDAGGDSTKILNIFNRLLSHKQKDTKIAEIYAAYVSLKKMPQDSLVSALNRILEIEPDNKGARIELIRTLWDKEDKDELIKICKPAVEYCPDEMVFYYFLGFAYIQKEEDEKALDIFRKGVAQATDTSEPSIVSDMYEYIGNILHEKGDTDGAYAAFDSCLQWKEDNVECLNNYAYYISVSGGDLSKAEHMSYKTVKAEPTNSTFLDTYAWVLFCMERYAEAQIYIEQAIANDTTNSDVLLDHAGDIYIKLGETDKAIEMWKKAISAGGDAQAIEQKIRYKKYIPTEK</sequence>
<dbReference type="AlphaFoldDB" id="A0A0D0HES7"/>
<evidence type="ECO:0008006" key="6">
    <source>
        <dbReference type="Google" id="ProtNLM"/>
    </source>
</evidence>
<proteinExistence type="predicted"/>
<organism evidence="4 5">
    <name type="scientific">Prevotella pectinovora</name>
    <dbReference type="NCBI Taxonomy" id="1602169"/>
    <lineage>
        <taxon>Bacteria</taxon>
        <taxon>Pseudomonadati</taxon>
        <taxon>Bacteroidota</taxon>
        <taxon>Bacteroidia</taxon>
        <taxon>Bacteroidales</taxon>
        <taxon>Prevotellaceae</taxon>
        <taxon>Prevotella</taxon>
    </lineage>
</organism>
<keyword evidence="2 3" id="KW-0802">TPR repeat</keyword>
<dbReference type="SMART" id="SM00028">
    <property type="entry name" value="TPR"/>
    <property type="match status" value="8"/>
</dbReference>
<keyword evidence="1" id="KW-0677">Repeat</keyword>
<dbReference type="EMBL" id="JXQK01000031">
    <property type="protein sequence ID" value="KIP64177.1"/>
    <property type="molecule type" value="Genomic_DNA"/>
</dbReference>
<dbReference type="Gene3D" id="1.25.40.10">
    <property type="entry name" value="Tetratricopeptide repeat domain"/>
    <property type="match status" value="4"/>
</dbReference>
<dbReference type="RefSeq" id="WP_042517959.1">
    <property type="nucleotide sequence ID" value="NZ_JXQK01000031.1"/>
</dbReference>
<dbReference type="STRING" id="1602171.ST44_02960"/>
<gene>
    <name evidence="4" type="ORF">ST44_02960</name>
</gene>